<gene>
    <name evidence="1" type="ORF">KPL71_000966</name>
</gene>
<keyword evidence="2" id="KW-1185">Reference proteome</keyword>
<proteinExistence type="predicted"/>
<reference evidence="2" key="1">
    <citation type="journal article" date="2023" name="Hortic. Res.">
        <title>A chromosome-level phased genome enabling allele-level studies in sweet orange: a case study on citrus Huanglongbing tolerance.</title>
        <authorList>
            <person name="Wu B."/>
            <person name="Yu Q."/>
            <person name="Deng Z."/>
            <person name="Duan Y."/>
            <person name="Luo F."/>
            <person name="Gmitter F. Jr."/>
        </authorList>
    </citation>
    <scope>NUCLEOTIDE SEQUENCE [LARGE SCALE GENOMIC DNA]</scope>
    <source>
        <strain evidence="2">cv. Valencia</strain>
    </source>
</reference>
<name>A0ACB8NTR0_CITSI</name>
<accession>A0ACB8NTR0</accession>
<comment type="caution">
    <text evidence="1">The sequence shown here is derived from an EMBL/GenBank/DDBJ whole genome shotgun (WGS) entry which is preliminary data.</text>
</comment>
<dbReference type="EMBL" id="CM039170">
    <property type="protein sequence ID" value="KAH9801277.1"/>
    <property type="molecule type" value="Genomic_DNA"/>
</dbReference>
<evidence type="ECO:0000313" key="1">
    <source>
        <dbReference type="EMBL" id="KAH9801277.1"/>
    </source>
</evidence>
<protein>
    <submittedName>
        <fullName evidence="1">Protein EFFECTOR OF TRANSCRIPTION 2</fullName>
    </submittedName>
</protein>
<organism evidence="1 2">
    <name type="scientific">Citrus sinensis</name>
    <name type="common">Sweet orange</name>
    <name type="synonym">Citrus aurantium var. sinensis</name>
    <dbReference type="NCBI Taxonomy" id="2711"/>
    <lineage>
        <taxon>Eukaryota</taxon>
        <taxon>Viridiplantae</taxon>
        <taxon>Streptophyta</taxon>
        <taxon>Embryophyta</taxon>
        <taxon>Tracheophyta</taxon>
        <taxon>Spermatophyta</taxon>
        <taxon>Magnoliopsida</taxon>
        <taxon>eudicotyledons</taxon>
        <taxon>Gunneridae</taxon>
        <taxon>Pentapetalae</taxon>
        <taxon>rosids</taxon>
        <taxon>malvids</taxon>
        <taxon>Sapindales</taxon>
        <taxon>Rutaceae</taxon>
        <taxon>Aurantioideae</taxon>
        <taxon>Citrus</taxon>
    </lineage>
</organism>
<evidence type="ECO:0000313" key="2">
    <source>
        <dbReference type="Proteomes" id="UP000829398"/>
    </source>
</evidence>
<dbReference type="Proteomes" id="UP000829398">
    <property type="component" value="Chromosome 1"/>
</dbReference>
<sequence>MSEALITAPCNSAHHFSALRQSWSLILVAVYPTESLFDDSIEEASTVWVVLRHYQSSFLILVGASDWADYLLGKEGADRYRVHNLPSTSGPGVYELGIVASRSRTDRIDSDDVVVVYLGQADSVRTRLQCYGRSGAHLNNNPSNGSGCFDDIFSRRHAIAYRWAPVDALNTESELLSTFDYAWNKGSNGTRRHYDVLWKLNTIASDNIQFPQSIRKLLYFSQKPAGIKIKASKLPSKQNNCGTYADEEGHSFFSQIFKFTKSQPRLVLERHVTDEDRTVICGVSLDDGSICRRPPLKGRKRCTQHKGLRISRSNPVKPPVIEEMCTVSEEHKWRSTNGSNSNILGASEYVRNVDFDANACNYSDSSEMSRSGRVQPQVFSKRFTTKPNSDTICGVESGDGTFCSRQPVKGRVRCEEHKGMKIKGIKSKSAEEDKSNVYDAGSKLSTFNEEDFCSAVCGAQTLNGSYCRRPVKGNTNCWQHSKQSSNKGSTNSPCKGWSSGGTSICGAPTHNGSYCKRTVKGGGSCWQH</sequence>